<evidence type="ECO:0000256" key="2">
    <source>
        <dbReference type="ARBA" id="ARBA00022977"/>
    </source>
</evidence>
<proteinExistence type="predicted"/>
<dbReference type="OMA" id="KEWSTHA"/>
<feature type="domain" description="Thiamine phosphate synthase/TenI" evidence="3">
    <location>
        <begin position="28"/>
        <end position="176"/>
    </location>
</feature>
<accession>A0A2A1KFJ4</accession>
<sequence>MIDIFIAITTYKHLTEADLQHFIEISKGIDGLLFRTPMSSDDLFSFLEKLIAAGFPKDKIIIHSDVDLLESLTLKRLHCREMDTLAFDYKAQHPDVEVSMSTHTINSVKQAYQHQLDYVFYGHIFTTASKPNQQPRSMSEIKAVLQVPIPVYAIGGITEDTIQRLPNGFAGICAISYFMSASLQQIQHLRKEWLKDA</sequence>
<keyword evidence="2" id="KW-0784">Thiamine biosynthesis</keyword>
<organism evidence="4 5">
    <name type="scientific">Staphylococcus haemolyticus</name>
    <dbReference type="NCBI Taxonomy" id="1283"/>
    <lineage>
        <taxon>Bacteria</taxon>
        <taxon>Bacillati</taxon>
        <taxon>Bacillota</taxon>
        <taxon>Bacilli</taxon>
        <taxon>Bacillales</taxon>
        <taxon>Staphylococcaceae</taxon>
        <taxon>Staphylococcus</taxon>
    </lineage>
</organism>
<dbReference type="Proteomes" id="UP000238153">
    <property type="component" value="Unassembled WGS sequence"/>
</dbReference>
<reference evidence="4 5" key="1">
    <citation type="submission" date="2017-11" db="EMBL/GenBank/DDBJ databases">
        <authorList>
            <person name="Founou R.C."/>
            <person name="Founou L."/>
            <person name="Allam M."/>
            <person name="Ismail A."/>
            <person name="Essack S.Y."/>
        </authorList>
    </citation>
    <scope>NUCLEOTIDE SEQUENCE [LARGE SCALE GENOMIC DNA]</scope>
    <source>
        <strain evidence="4 5">G811N2B1</strain>
    </source>
</reference>
<dbReference type="EMBL" id="PGWX01000574">
    <property type="protein sequence ID" value="PPJ69041.1"/>
    <property type="molecule type" value="Genomic_DNA"/>
</dbReference>
<dbReference type="Gene3D" id="3.20.20.70">
    <property type="entry name" value="Aldolase class I"/>
    <property type="match status" value="1"/>
</dbReference>
<dbReference type="SUPFAM" id="SSF51391">
    <property type="entry name" value="Thiamin phosphate synthase"/>
    <property type="match status" value="1"/>
</dbReference>
<dbReference type="CDD" id="cd00564">
    <property type="entry name" value="TMP_TenI"/>
    <property type="match status" value="1"/>
</dbReference>
<comment type="pathway">
    <text evidence="1">Cofactor biosynthesis; thiamine diphosphate biosynthesis.</text>
</comment>
<evidence type="ECO:0000256" key="1">
    <source>
        <dbReference type="ARBA" id="ARBA00004948"/>
    </source>
</evidence>
<dbReference type="GO" id="GO:0005737">
    <property type="term" value="C:cytoplasm"/>
    <property type="evidence" value="ECO:0007669"/>
    <property type="project" value="TreeGrafter"/>
</dbReference>
<dbReference type="GO" id="GO:0004789">
    <property type="term" value="F:thiamine-phosphate diphosphorylase activity"/>
    <property type="evidence" value="ECO:0007669"/>
    <property type="project" value="TreeGrafter"/>
</dbReference>
<dbReference type="Pfam" id="PF02581">
    <property type="entry name" value="TMP-TENI"/>
    <property type="match status" value="1"/>
</dbReference>
<protein>
    <submittedName>
        <fullName evidence="4">Thiamine phosphate synthase</fullName>
    </submittedName>
</protein>
<name>A0A2A1KFJ4_STAHA</name>
<dbReference type="KEGG" id="shh:ShL2_00460"/>
<evidence type="ECO:0000259" key="3">
    <source>
        <dbReference type="Pfam" id="PF02581"/>
    </source>
</evidence>
<dbReference type="GO" id="GO:0009228">
    <property type="term" value="P:thiamine biosynthetic process"/>
    <property type="evidence" value="ECO:0007669"/>
    <property type="project" value="UniProtKB-KW"/>
</dbReference>
<dbReference type="PANTHER" id="PTHR20857:SF22">
    <property type="entry name" value="THIAZOLE TAUTOMERASE"/>
    <property type="match status" value="1"/>
</dbReference>
<comment type="caution">
    <text evidence="4">The sequence shown here is derived from an EMBL/GenBank/DDBJ whole genome shotgun (WGS) entry which is preliminary data.</text>
</comment>
<gene>
    <name evidence="4" type="ORF">CV019_14530</name>
</gene>
<evidence type="ECO:0000313" key="5">
    <source>
        <dbReference type="Proteomes" id="UP000238153"/>
    </source>
</evidence>
<dbReference type="InterPro" id="IPR036206">
    <property type="entry name" value="ThiamineP_synth_sf"/>
</dbReference>
<evidence type="ECO:0000313" key="4">
    <source>
        <dbReference type="EMBL" id="PPJ69041.1"/>
    </source>
</evidence>
<dbReference type="InterPro" id="IPR022998">
    <property type="entry name" value="ThiamineP_synth_TenI"/>
</dbReference>
<dbReference type="AlphaFoldDB" id="A0A2A1KFJ4"/>
<dbReference type="InterPro" id="IPR013785">
    <property type="entry name" value="Aldolase_TIM"/>
</dbReference>
<dbReference type="STRING" id="1283.ShL2_00460"/>
<dbReference type="PANTHER" id="PTHR20857">
    <property type="entry name" value="THIAMINE-PHOSPHATE PYROPHOSPHORYLASE"/>
    <property type="match status" value="1"/>
</dbReference>